<sequence>MPGDKFPDGVVFSYAPIENDDAKACSMPAPFKASEEFKGKKVVIVSVPGAFTPGCQAFHVPPYIENLNKIADKGVDMVVVIASNDAFVMSAWGKVNGVKPDSKLKFMSDSESFFSKNHGWDAGMGDRNGRWAMIIEKDGTVSYAENESNPRQVTSTLLTSILQGDKVLNMDAAEASKKLDSDANPTQLTPETENDTKPNKPSHVSTNRSASQRRAASLSKIPVIASGSSSVSLATPQPSASTFKRPPGPRDRRVSLMSAEESRDDDQGGDYRRLSAADSVSNSTSSESTLEREDIVFLRRCENTLTTLITEQSRKAELAFKHAIVLHLPRAGRVVAVPDGNVRELQLWTEATGNALEVNPNILGHYAEGSMELRWLIVLLKTLFSADGKHIVVPFELLCHIGGSALKEKEQEQPEQAYDQDQETKNPAPGGEDEMQSKESETDYAHGFIELLNDEEDEEAVQFRFDFGQACGSELGSWSREKNQDAPYAFFGSVGPLSDGKLFATVFSDVDQYEAIIAKPEFLDGSDVRMLAHCRGDNTYVTADFRTLMDSFRNNIKLNFSFYSTSTDPTYTGPADLLKAAIASKSKDTYVNEVWDPRSPAQQARPPTYVDNVLYKHHEVWPIQDKDNADLLATSGETRFTMVCEKTFDKALIQIALVCDELMPFALLYQLQRTANILIYPVDEKTLTSLGVFDSSNRPTSKRLGYCSHFRTVFTCEVKRLLELFSEDAETLKGEIKMNTQHSFHGRSNTAVPRDPDPLVWTFRKDVYMPEELFGEAKRHWDDRSEVSAVAKTSSHYIGYNTASLASDSNFLYGLPNSTGGRRAEPLPRDESTTPGVDEPKDKVDPLESRDADGTTSFGSATQALTDLLHTSFPISKDVTLPKTPSPQLLLTTSVDHEDPASKAASETVETPMSTAPDSSLIVNNTSALARKVSNPHSTEEGFIDTADGQNHRRQSSGLVEKETKSEPPTTGSPNSKSQSLDKGEQHITPASSRDLDHAIIHNLPATLNLLLTYGNLNEDSLHNGVRVAYNSLKEALARKNTLQAQLVAEDGRSSSSSSSAEGLIATPRQADGQLHNRAEEEQLFDVPPSTAKRTILHFVKKKGEADAETMDLEERLVEKRSREIKEAENAKQAWDRRTMGLDKEWQDEEDQAVEKLEMVVMVMMAVMLGAVYLAAAYW</sequence>
<dbReference type="SUPFAM" id="SSF52833">
    <property type="entry name" value="Thioredoxin-like"/>
    <property type="match status" value="1"/>
</dbReference>
<feature type="coiled-coil region" evidence="7">
    <location>
        <begin position="1111"/>
        <end position="1138"/>
    </location>
</feature>
<feature type="compositionally biased region" description="Polar residues" evidence="8">
    <location>
        <begin position="908"/>
        <end position="928"/>
    </location>
</feature>
<protein>
    <recommendedName>
        <fullName evidence="10">Thioredoxin domain-containing protein</fullName>
    </recommendedName>
</protein>
<dbReference type="GO" id="GO:0005739">
    <property type="term" value="C:mitochondrion"/>
    <property type="evidence" value="ECO:0007669"/>
    <property type="project" value="TreeGrafter"/>
</dbReference>
<comment type="similarity">
    <text evidence="1">Belongs to the peroxiredoxin family. Prx5 subfamily.</text>
</comment>
<evidence type="ECO:0000256" key="3">
    <source>
        <dbReference type="ARBA" id="ARBA00022862"/>
    </source>
</evidence>
<feature type="region of interest" description="Disordered" evidence="8">
    <location>
        <begin position="893"/>
        <end position="987"/>
    </location>
</feature>
<keyword evidence="9" id="KW-0472">Membrane</keyword>
<keyword evidence="5" id="KW-0676">Redox-active center</keyword>
<evidence type="ECO:0000313" key="11">
    <source>
        <dbReference type="EMBL" id="RMY99555.1"/>
    </source>
</evidence>
<evidence type="ECO:0000256" key="7">
    <source>
        <dbReference type="SAM" id="Coils"/>
    </source>
</evidence>
<keyword evidence="9" id="KW-0812">Transmembrane</keyword>
<dbReference type="PANTHER" id="PTHR10430:SF16">
    <property type="entry name" value="PEROXIREDOXIN-5, MITOCHONDRIAL"/>
    <property type="match status" value="1"/>
</dbReference>
<dbReference type="Gene3D" id="3.40.30.10">
    <property type="entry name" value="Glutaredoxin"/>
    <property type="match status" value="1"/>
</dbReference>
<feature type="region of interest" description="Disordered" evidence="8">
    <location>
        <begin position="817"/>
        <end position="858"/>
    </location>
</feature>
<dbReference type="InterPro" id="IPR037944">
    <property type="entry name" value="PRX5-like"/>
</dbReference>
<evidence type="ECO:0000256" key="1">
    <source>
        <dbReference type="ARBA" id="ARBA00010505"/>
    </source>
</evidence>
<dbReference type="GO" id="GO:0008379">
    <property type="term" value="F:thioredoxin peroxidase activity"/>
    <property type="evidence" value="ECO:0007669"/>
    <property type="project" value="InterPro"/>
</dbReference>
<evidence type="ECO:0000256" key="6">
    <source>
        <dbReference type="PIRSR" id="PIRSR637944-1"/>
    </source>
</evidence>
<dbReference type="InterPro" id="IPR036249">
    <property type="entry name" value="Thioredoxin-like_sf"/>
</dbReference>
<organism evidence="11 12">
    <name type="scientific">Hortaea werneckii</name>
    <name type="common">Black yeast</name>
    <name type="synonym">Cladosporium werneckii</name>
    <dbReference type="NCBI Taxonomy" id="91943"/>
    <lineage>
        <taxon>Eukaryota</taxon>
        <taxon>Fungi</taxon>
        <taxon>Dikarya</taxon>
        <taxon>Ascomycota</taxon>
        <taxon>Pezizomycotina</taxon>
        <taxon>Dothideomycetes</taxon>
        <taxon>Dothideomycetidae</taxon>
        <taxon>Mycosphaerellales</taxon>
        <taxon>Teratosphaeriaceae</taxon>
        <taxon>Hortaea</taxon>
    </lineage>
</organism>
<feature type="compositionally biased region" description="Low complexity" evidence="8">
    <location>
        <begin position="276"/>
        <end position="286"/>
    </location>
</feature>
<dbReference type="Proteomes" id="UP000281468">
    <property type="component" value="Unassembled WGS sequence"/>
</dbReference>
<dbReference type="InterPro" id="IPR013740">
    <property type="entry name" value="Redoxin"/>
</dbReference>
<dbReference type="PROSITE" id="PS51352">
    <property type="entry name" value="THIOREDOXIN_2"/>
    <property type="match status" value="1"/>
</dbReference>
<accession>A0A3M7GEJ6</accession>
<dbReference type="InterPro" id="IPR013766">
    <property type="entry name" value="Thioredoxin_domain"/>
</dbReference>
<feature type="domain" description="Thioredoxin" evidence="10">
    <location>
        <begin position="1"/>
        <end position="163"/>
    </location>
</feature>
<evidence type="ECO:0000259" key="10">
    <source>
        <dbReference type="PROSITE" id="PS51352"/>
    </source>
</evidence>
<keyword evidence="3" id="KW-0049">Antioxidant</keyword>
<dbReference type="GO" id="GO:0005777">
    <property type="term" value="C:peroxisome"/>
    <property type="evidence" value="ECO:0007669"/>
    <property type="project" value="TreeGrafter"/>
</dbReference>
<evidence type="ECO:0000256" key="9">
    <source>
        <dbReference type="SAM" id="Phobius"/>
    </source>
</evidence>
<dbReference type="GO" id="GO:0034599">
    <property type="term" value="P:cellular response to oxidative stress"/>
    <property type="evidence" value="ECO:0007669"/>
    <property type="project" value="InterPro"/>
</dbReference>
<reference evidence="11 12" key="1">
    <citation type="journal article" date="2018" name="BMC Genomics">
        <title>Genomic evidence for intraspecific hybridization in a clonal and extremely halotolerant yeast.</title>
        <authorList>
            <person name="Gostincar C."/>
            <person name="Stajich J.E."/>
            <person name="Zupancic J."/>
            <person name="Zalar P."/>
            <person name="Gunde-Cimerman N."/>
        </authorList>
    </citation>
    <scope>NUCLEOTIDE SEQUENCE [LARGE SCALE GENOMIC DNA]</scope>
    <source>
        <strain evidence="11 12">EXF-171</strain>
    </source>
</reference>
<feature type="compositionally biased region" description="Basic and acidic residues" evidence="8">
    <location>
        <begin position="822"/>
        <end position="853"/>
    </location>
</feature>
<evidence type="ECO:0000256" key="5">
    <source>
        <dbReference type="ARBA" id="ARBA00023284"/>
    </source>
</evidence>
<dbReference type="PANTHER" id="PTHR10430">
    <property type="entry name" value="PEROXIREDOXIN"/>
    <property type="match status" value="1"/>
</dbReference>
<feature type="compositionally biased region" description="Basic and acidic residues" evidence="8">
    <location>
        <begin position="265"/>
        <end position="275"/>
    </location>
</feature>
<dbReference type="EMBL" id="QWIQ01000214">
    <property type="protein sequence ID" value="RMY99555.1"/>
    <property type="molecule type" value="Genomic_DNA"/>
</dbReference>
<keyword evidence="2" id="KW-0575">Peroxidase</keyword>
<dbReference type="VEuPathDB" id="FungiDB:BTJ68_10364"/>
<evidence type="ECO:0000256" key="8">
    <source>
        <dbReference type="SAM" id="MobiDB-lite"/>
    </source>
</evidence>
<feature type="compositionally biased region" description="Low complexity" evidence="8">
    <location>
        <begin position="208"/>
        <end position="217"/>
    </location>
</feature>
<dbReference type="CDD" id="cd03013">
    <property type="entry name" value="PRX5_like"/>
    <property type="match status" value="1"/>
</dbReference>
<feature type="region of interest" description="Disordered" evidence="8">
    <location>
        <begin position="409"/>
        <end position="440"/>
    </location>
</feature>
<feature type="active site" description="Cysteine sulfenic acid (-SOH) intermediate" evidence="6">
    <location>
        <position position="55"/>
    </location>
</feature>
<comment type="caution">
    <text evidence="11">The sequence shown here is derived from an EMBL/GenBank/DDBJ whole genome shotgun (WGS) entry which is preliminary data.</text>
</comment>
<dbReference type="Pfam" id="PF08534">
    <property type="entry name" value="Redoxin"/>
    <property type="match status" value="1"/>
</dbReference>
<dbReference type="GO" id="GO:0042744">
    <property type="term" value="P:hydrogen peroxide catabolic process"/>
    <property type="evidence" value="ECO:0007669"/>
    <property type="project" value="TreeGrafter"/>
</dbReference>
<evidence type="ECO:0000313" key="12">
    <source>
        <dbReference type="Proteomes" id="UP000281468"/>
    </source>
</evidence>
<keyword evidence="4" id="KW-0560">Oxidoreductase</keyword>
<feature type="compositionally biased region" description="Polar residues" evidence="8">
    <location>
        <begin position="226"/>
        <end position="242"/>
    </location>
</feature>
<keyword evidence="7" id="KW-0175">Coiled coil</keyword>
<name>A0A3M7GEJ6_HORWE</name>
<evidence type="ECO:0000256" key="4">
    <source>
        <dbReference type="ARBA" id="ARBA00023002"/>
    </source>
</evidence>
<dbReference type="GO" id="GO:0045454">
    <property type="term" value="P:cell redox homeostasis"/>
    <property type="evidence" value="ECO:0007669"/>
    <property type="project" value="TreeGrafter"/>
</dbReference>
<gene>
    <name evidence="11" type="ORF">D0862_07066</name>
</gene>
<feature type="compositionally biased region" description="Polar residues" evidence="8">
    <location>
        <begin position="967"/>
        <end position="979"/>
    </location>
</feature>
<evidence type="ECO:0000256" key="2">
    <source>
        <dbReference type="ARBA" id="ARBA00022559"/>
    </source>
</evidence>
<feature type="transmembrane region" description="Helical" evidence="9">
    <location>
        <begin position="1159"/>
        <end position="1178"/>
    </location>
</feature>
<keyword evidence="9" id="KW-1133">Transmembrane helix</keyword>
<dbReference type="AlphaFoldDB" id="A0A3M7GEJ6"/>
<feature type="region of interest" description="Disordered" evidence="8">
    <location>
        <begin position="176"/>
        <end position="286"/>
    </location>
</feature>
<proteinExistence type="inferred from homology"/>